<dbReference type="PANTHER" id="PTHR21064:SF6">
    <property type="entry name" value="AMINOGLYCOSIDE PHOSPHOTRANSFERASE DOMAIN-CONTAINING PROTEIN"/>
    <property type="match status" value="1"/>
</dbReference>
<proteinExistence type="inferred from homology"/>
<reference evidence="3" key="1">
    <citation type="submission" date="2012-03" db="EMBL/GenBank/DDBJ databases">
        <title>Functional metagenomics reveals considerable lignocellulase gene clusters in the gut microbiome of a wood-feeding higher termite.</title>
        <authorList>
            <person name="Liu N."/>
        </authorList>
    </citation>
    <scope>NUCLEOTIDE SEQUENCE</scope>
</reference>
<dbReference type="InterPro" id="IPR050249">
    <property type="entry name" value="Pseudomonas-type_ThrB"/>
</dbReference>
<organism evidence="3">
    <name type="scientific">uncultured bacterium contig00004</name>
    <dbReference type="NCBI Taxonomy" id="1181496"/>
    <lineage>
        <taxon>Bacteria</taxon>
        <taxon>environmental samples</taxon>
    </lineage>
</organism>
<dbReference type="InterPro" id="IPR011009">
    <property type="entry name" value="Kinase-like_dom_sf"/>
</dbReference>
<dbReference type="PANTHER" id="PTHR21064">
    <property type="entry name" value="AMINOGLYCOSIDE PHOSPHOTRANSFERASE DOMAIN-CONTAINING PROTEIN-RELATED"/>
    <property type="match status" value="1"/>
</dbReference>
<dbReference type="GO" id="GO:0019202">
    <property type="term" value="F:amino acid kinase activity"/>
    <property type="evidence" value="ECO:0007669"/>
    <property type="project" value="TreeGrafter"/>
</dbReference>
<dbReference type="Gene3D" id="3.30.200.20">
    <property type="entry name" value="Phosphorylase Kinase, domain 1"/>
    <property type="match status" value="1"/>
</dbReference>
<dbReference type="EMBL" id="JQ844164">
    <property type="protein sequence ID" value="AGS51547.1"/>
    <property type="molecule type" value="Genomic_DNA"/>
</dbReference>
<protein>
    <recommendedName>
        <fullName evidence="2">Aminoglycoside phosphotransferase domain-containing protein</fullName>
    </recommendedName>
</protein>
<accession>A0A806JXX3</accession>
<dbReference type="Pfam" id="PF01636">
    <property type="entry name" value="APH"/>
    <property type="match status" value="1"/>
</dbReference>
<comment type="similarity">
    <text evidence="1">Belongs to the pseudomonas-type ThrB family.</text>
</comment>
<evidence type="ECO:0000313" key="3">
    <source>
        <dbReference type="EMBL" id="AGS51547.1"/>
    </source>
</evidence>
<dbReference type="InterPro" id="IPR002575">
    <property type="entry name" value="Aminoglycoside_PTrfase"/>
</dbReference>
<dbReference type="SUPFAM" id="SSF56112">
    <property type="entry name" value="Protein kinase-like (PK-like)"/>
    <property type="match status" value="1"/>
</dbReference>
<evidence type="ECO:0000256" key="1">
    <source>
        <dbReference type="ARBA" id="ARBA00038240"/>
    </source>
</evidence>
<dbReference type="Gene3D" id="3.90.1200.10">
    <property type="match status" value="1"/>
</dbReference>
<name>A0A806JXX3_9BACT</name>
<dbReference type="AlphaFoldDB" id="A0A806JXX3"/>
<sequence>MGREKNNLRKNSVVNEGQETWIQSLLDNWNIEYSNISVKHSEFSGEQEMEPHIWQIDNSYFLKRVEYAELVENIHTISLILHKHGIPTAVPISTKKGNLFVARDKKAYFLMHKLRGETFHDFQKYDWNKYGYLAGQTIARFQIALQDCEIAAVNIMKVDNYSEVINWAIPRIKDNLSANITEKAFSVLDEYVSIFSILYYKLPRQLTHNDLHGHNILFQDEEFTGIIDLDSSVQNVKIFDLISFSGWLLYCMRNNRASWLPSLSAILHGYISIIHLTTDEINSIFFMLYTFGLICIAKFIEISSDDIVLKGIEALDWIVDNRKSLNKIESILLASCK</sequence>
<feature type="domain" description="Aminoglycoside phosphotransferase" evidence="2">
    <location>
        <begin position="59"/>
        <end position="257"/>
    </location>
</feature>
<evidence type="ECO:0000259" key="2">
    <source>
        <dbReference type="Pfam" id="PF01636"/>
    </source>
</evidence>